<dbReference type="FunFam" id="3.30.160.20:FF:000070">
    <property type="entry name" value="Related to MRF1-peptide chain release factor, mitochondrial"/>
    <property type="match status" value="1"/>
</dbReference>
<dbReference type="Gene3D" id="3.30.160.20">
    <property type="match status" value="1"/>
</dbReference>
<keyword evidence="2" id="KW-0488">Methylation</keyword>
<feature type="domain" description="Prokaryotic-type class I peptide chain release factors" evidence="5">
    <location>
        <begin position="253"/>
        <end position="269"/>
    </location>
</feature>
<dbReference type="OrthoDB" id="2019491at2759"/>
<dbReference type="SMART" id="SM00937">
    <property type="entry name" value="PCRF"/>
    <property type="match status" value="1"/>
</dbReference>
<dbReference type="PANTHER" id="PTHR43804:SF7">
    <property type="entry name" value="LD18447P"/>
    <property type="match status" value="1"/>
</dbReference>
<dbReference type="InterPro" id="IPR005139">
    <property type="entry name" value="PCRF"/>
</dbReference>
<keyword evidence="3" id="KW-0648">Protein biosynthesis</keyword>
<dbReference type="Gene3D" id="3.30.70.1660">
    <property type="match status" value="1"/>
</dbReference>
<evidence type="ECO:0000256" key="1">
    <source>
        <dbReference type="ARBA" id="ARBA00010835"/>
    </source>
</evidence>
<evidence type="ECO:0000256" key="4">
    <source>
        <dbReference type="SAM" id="Phobius"/>
    </source>
</evidence>
<comment type="similarity">
    <text evidence="1">Belongs to the prokaryotic/mitochondrial release factor family.</text>
</comment>
<dbReference type="Proteomes" id="UP000309340">
    <property type="component" value="Unassembled WGS sequence"/>
</dbReference>
<evidence type="ECO:0000313" key="6">
    <source>
        <dbReference type="EMBL" id="TKA72368.1"/>
    </source>
</evidence>
<dbReference type="Pfam" id="PF03462">
    <property type="entry name" value="PCRF"/>
    <property type="match status" value="1"/>
</dbReference>
<keyword evidence="4" id="KW-0812">Transmembrane</keyword>
<sequence length="738" mass="78063">MAAVPGNISPALLSRARTIAQEHATLTKRLATEYDANAAKRLGELQSTSSAVKQYDKASSALEELQSLLQSPDKELRELAEDDVQPTRKSIENASAALRSSLVPIHPFAHLPCLVEIRPGAGGDEAALFAGDLVRMYEGYCARVGLRSALLKYETAEGIVSSAGAGGSHVQEAILEVDSPGAYGMLRCEAGVHRVQRVPATESKGRTHTSAASVLVLPSIAAEGGSEMEEHSFNDPKSDYYVDPKDVKIDVMRAGGAGGQHVNRTESAVRLTHLPTGTVAAMQDSRSQLENREKAWRLLRSRLAQQRRDVREEELARLRRGAGAGKAGRENKVRTYNWGQQRVSDHRSGLDVRNLDDVMGGGDALERVMESHKPPKPRKSTTYLSHFFTNLMHAPSSESLAAAETMSEVSTRPMAMMNSRTNVLTSSTSSSTKTSPLLSGAPINATAAELCISARGGVQGDNSVAAGCGAIFQHLTTCFDSLGPWIDPYNTTQSTSFQACMCETNATSPFDTNSVLWRNFVGCSSCLEMFSAGISLDTLAQEFQSIENFCRSQTPVAYLALASFETWMAAINKGITLPTPPLTGSITQLAALSSAFTTTPPLANLAYGASAPFDGTLAGVTPELMTQTITVGPTGTTSGSASLQVITILVDWVATATATGTSAPPYNPQVASASAASVAASNLQGALNSLSTIGQGGPSQQCHGKCPNGTATKRPPLSTLACVFCVLWVSTLIVGLAY</sequence>
<reference evidence="6 7" key="1">
    <citation type="submission" date="2017-03" db="EMBL/GenBank/DDBJ databases">
        <title>Genomes of endolithic fungi from Antarctica.</title>
        <authorList>
            <person name="Coleine C."/>
            <person name="Masonjones S."/>
            <person name="Stajich J.E."/>
        </authorList>
    </citation>
    <scope>NUCLEOTIDE SEQUENCE [LARGE SCALE GENOMIC DNA]</scope>
    <source>
        <strain evidence="6 7">CCFEE 5184</strain>
    </source>
</reference>
<dbReference type="InterPro" id="IPR000352">
    <property type="entry name" value="Pep_chain_release_fac_I"/>
</dbReference>
<keyword evidence="7" id="KW-1185">Reference proteome</keyword>
<proteinExistence type="inferred from homology"/>
<dbReference type="STRING" id="329884.A0A4U0XAD2"/>
<dbReference type="Pfam" id="PF00472">
    <property type="entry name" value="RF-1"/>
    <property type="match status" value="1"/>
</dbReference>
<evidence type="ECO:0000256" key="2">
    <source>
        <dbReference type="ARBA" id="ARBA00022481"/>
    </source>
</evidence>
<dbReference type="PANTHER" id="PTHR43804">
    <property type="entry name" value="LD18447P"/>
    <property type="match status" value="1"/>
</dbReference>
<keyword evidence="4" id="KW-1133">Transmembrane helix</keyword>
<dbReference type="EMBL" id="NAJQ01000312">
    <property type="protein sequence ID" value="TKA72368.1"/>
    <property type="molecule type" value="Genomic_DNA"/>
</dbReference>
<dbReference type="GO" id="GO:0003747">
    <property type="term" value="F:translation release factor activity"/>
    <property type="evidence" value="ECO:0007669"/>
    <property type="project" value="InterPro"/>
</dbReference>
<gene>
    <name evidence="6" type="ORF">B0A55_06550</name>
</gene>
<evidence type="ECO:0000256" key="3">
    <source>
        <dbReference type="ARBA" id="ARBA00022917"/>
    </source>
</evidence>
<dbReference type="PROSITE" id="PS00745">
    <property type="entry name" value="RF_PROK_I"/>
    <property type="match status" value="1"/>
</dbReference>
<name>A0A4U0XAD2_9PEZI</name>
<dbReference type="AlphaFoldDB" id="A0A4U0XAD2"/>
<feature type="transmembrane region" description="Helical" evidence="4">
    <location>
        <begin position="717"/>
        <end position="737"/>
    </location>
</feature>
<evidence type="ECO:0000259" key="5">
    <source>
        <dbReference type="PROSITE" id="PS00745"/>
    </source>
</evidence>
<accession>A0A4U0XAD2</accession>
<organism evidence="6 7">
    <name type="scientific">Friedmanniomyces simplex</name>
    <dbReference type="NCBI Taxonomy" id="329884"/>
    <lineage>
        <taxon>Eukaryota</taxon>
        <taxon>Fungi</taxon>
        <taxon>Dikarya</taxon>
        <taxon>Ascomycota</taxon>
        <taxon>Pezizomycotina</taxon>
        <taxon>Dothideomycetes</taxon>
        <taxon>Dothideomycetidae</taxon>
        <taxon>Mycosphaerellales</taxon>
        <taxon>Teratosphaeriaceae</taxon>
        <taxon>Friedmanniomyces</taxon>
    </lineage>
</organism>
<dbReference type="InterPro" id="IPR050057">
    <property type="entry name" value="Prokaryotic/Mito_RF"/>
</dbReference>
<dbReference type="SUPFAM" id="SSF75620">
    <property type="entry name" value="Release factor"/>
    <property type="match status" value="1"/>
</dbReference>
<dbReference type="GO" id="GO:0005739">
    <property type="term" value="C:mitochondrion"/>
    <property type="evidence" value="ECO:0007669"/>
    <property type="project" value="UniProtKB-ARBA"/>
</dbReference>
<dbReference type="GO" id="GO:0032543">
    <property type="term" value="P:mitochondrial translation"/>
    <property type="evidence" value="ECO:0007669"/>
    <property type="project" value="UniProtKB-ARBA"/>
</dbReference>
<protein>
    <recommendedName>
        <fullName evidence="5">Prokaryotic-type class I peptide chain release factors domain-containing protein</fullName>
    </recommendedName>
</protein>
<dbReference type="InterPro" id="IPR045853">
    <property type="entry name" value="Pep_chain_release_fac_I_sf"/>
</dbReference>
<comment type="caution">
    <text evidence="6">The sequence shown here is derived from an EMBL/GenBank/DDBJ whole genome shotgun (WGS) entry which is preliminary data.</text>
</comment>
<evidence type="ECO:0000313" key="7">
    <source>
        <dbReference type="Proteomes" id="UP000309340"/>
    </source>
</evidence>
<keyword evidence="4" id="KW-0472">Membrane</keyword>
<dbReference type="Gene3D" id="6.10.140.1950">
    <property type="match status" value="1"/>
</dbReference>